<protein>
    <submittedName>
        <fullName evidence="2">Chloroplast mRNA modification</fullName>
    </submittedName>
</protein>
<sequence>MLKCVYTMLPWKDALISVVKLISKYPLKSPVYRVFLSVRPEPDFNSSKKDYSLSSGQEGLLLNSKLQFETNMLLFPAGNSKHWLVRVDKPAVGVVTKAQIVDYHVQILTEVMGKFQ</sequence>
<dbReference type="EMBL" id="JASCZI010121040">
    <property type="protein sequence ID" value="MED6159161.1"/>
    <property type="molecule type" value="Genomic_DNA"/>
</dbReference>
<name>A0ABU6UG48_9FABA</name>
<accession>A0ABU6UG48</accession>
<reference evidence="2 3" key="1">
    <citation type="journal article" date="2023" name="Plants (Basel)">
        <title>Bridging the Gap: Combining Genomics and Transcriptomics Approaches to Understand Stylosanthes scabra, an Orphan Legume from the Brazilian Caatinga.</title>
        <authorList>
            <person name="Ferreira-Neto J.R.C."/>
            <person name="da Silva M.D."/>
            <person name="Binneck E."/>
            <person name="de Melo N.F."/>
            <person name="da Silva R.H."/>
            <person name="de Melo A.L.T.M."/>
            <person name="Pandolfi V."/>
            <person name="Bustamante F.O."/>
            <person name="Brasileiro-Vidal A.C."/>
            <person name="Benko-Iseppon A.M."/>
        </authorList>
    </citation>
    <scope>NUCLEOTIDE SEQUENCE [LARGE SCALE GENOMIC DNA]</scope>
    <source>
        <tissue evidence="2">Leaves</tissue>
    </source>
</reference>
<dbReference type="Pfam" id="PF21864">
    <property type="entry name" value="MORF_dom"/>
    <property type="match status" value="1"/>
</dbReference>
<evidence type="ECO:0000313" key="2">
    <source>
        <dbReference type="EMBL" id="MED6159161.1"/>
    </source>
</evidence>
<dbReference type="InterPro" id="IPR054059">
    <property type="entry name" value="MORF/ORRM1/DAG-like_MORF"/>
</dbReference>
<evidence type="ECO:0000259" key="1">
    <source>
        <dbReference type="Pfam" id="PF21864"/>
    </source>
</evidence>
<comment type="caution">
    <text evidence="2">The sequence shown here is derived from an EMBL/GenBank/DDBJ whole genome shotgun (WGS) entry which is preliminary data.</text>
</comment>
<gene>
    <name evidence="2" type="primary">ORRM1_3</name>
    <name evidence="2" type="ORF">PIB30_039766</name>
</gene>
<keyword evidence="3" id="KW-1185">Reference proteome</keyword>
<proteinExistence type="predicted"/>
<organism evidence="2 3">
    <name type="scientific">Stylosanthes scabra</name>
    <dbReference type="NCBI Taxonomy" id="79078"/>
    <lineage>
        <taxon>Eukaryota</taxon>
        <taxon>Viridiplantae</taxon>
        <taxon>Streptophyta</taxon>
        <taxon>Embryophyta</taxon>
        <taxon>Tracheophyta</taxon>
        <taxon>Spermatophyta</taxon>
        <taxon>Magnoliopsida</taxon>
        <taxon>eudicotyledons</taxon>
        <taxon>Gunneridae</taxon>
        <taxon>Pentapetalae</taxon>
        <taxon>rosids</taxon>
        <taxon>fabids</taxon>
        <taxon>Fabales</taxon>
        <taxon>Fabaceae</taxon>
        <taxon>Papilionoideae</taxon>
        <taxon>50 kb inversion clade</taxon>
        <taxon>dalbergioids sensu lato</taxon>
        <taxon>Dalbergieae</taxon>
        <taxon>Pterocarpus clade</taxon>
        <taxon>Stylosanthes</taxon>
    </lineage>
</organism>
<evidence type="ECO:0000313" key="3">
    <source>
        <dbReference type="Proteomes" id="UP001341840"/>
    </source>
</evidence>
<feature type="domain" description="MORF/ORRM1/DAG-like MORF" evidence="1">
    <location>
        <begin position="81"/>
        <end position="114"/>
    </location>
</feature>
<dbReference type="Proteomes" id="UP001341840">
    <property type="component" value="Unassembled WGS sequence"/>
</dbReference>